<evidence type="ECO:0000313" key="5">
    <source>
        <dbReference type="Proteomes" id="UP001164803"/>
    </source>
</evidence>
<dbReference type="InterPro" id="IPR009057">
    <property type="entry name" value="Homeodomain-like_sf"/>
</dbReference>
<keyword evidence="5" id="KW-1185">Reference proteome</keyword>
<keyword evidence="4" id="KW-0614">Plasmid</keyword>
<organism evidence="4 5">
    <name type="scientific">Alicyclobacillus dauci</name>
    <dbReference type="NCBI Taxonomy" id="1475485"/>
    <lineage>
        <taxon>Bacteria</taxon>
        <taxon>Bacillati</taxon>
        <taxon>Bacillota</taxon>
        <taxon>Bacilli</taxon>
        <taxon>Bacillales</taxon>
        <taxon>Alicyclobacillaceae</taxon>
        <taxon>Alicyclobacillus</taxon>
    </lineage>
</organism>
<feature type="domain" description="HTH tetR-type" evidence="3">
    <location>
        <begin position="16"/>
        <end position="76"/>
    </location>
</feature>
<dbReference type="Gene3D" id="1.10.357.10">
    <property type="entry name" value="Tetracycline Repressor, domain 2"/>
    <property type="match status" value="1"/>
</dbReference>
<dbReference type="InterPro" id="IPR050624">
    <property type="entry name" value="HTH-type_Tx_Regulator"/>
</dbReference>
<dbReference type="PROSITE" id="PS50977">
    <property type="entry name" value="HTH_TETR_2"/>
    <property type="match status" value="1"/>
</dbReference>
<evidence type="ECO:0000256" key="1">
    <source>
        <dbReference type="ARBA" id="ARBA00023125"/>
    </source>
</evidence>
<feature type="DNA-binding region" description="H-T-H motif" evidence="2">
    <location>
        <begin position="39"/>
        <end position="58"/>
    </location>
</feature>
<dbReference type="SUPFAM" id="SSF46689">
    <property type="entry name" value="Homeodomain-like"/>
    <property type="match status" value="1"/>
</dbReference>
<dbReference type="PANTHER" id="PTHR43479:SF11">
    <property type="entry name" value="ACREF_ENVCD OPERON REPRESSOR-RELATED"/>
    <property type="match status" value="1"/>
</dbReference>
<evidence type="ECO:0000259" key="3">
    <source>
        <dbReference type="PROSITE" id="PS50977"/>
    </source>
</evidence>
<proteinExistence type="predicted"/>
<dbReference type="RefSeq" id="WP_268047057.1">
    <property type="nucleotide sequence ID" value="NZ_CP104065.1"/>
</dbReference>
<dbReference type="InterPro" id="IPR001647">
    <property type="entry name" value="HTH_TetR"/>
</dbReference>
<geneLocation type="plasmid" evidence="4 5">
    <name>unnamed1</name>
</geneLocation>
<sequence length="214" mass="24390">MAFVNLSDLGLATPINPTKEKILTVAIDLFSTKGFSAVSIRDITRDVGIRESSLYNHFRNKDDILDTIFVLFRAGYKKLTPPTEHLERILTTMTPAEFLEYGTHLYMTLINDPLMGKIWRIMNVEQYRDRRAREILLQDIIQGTLAFLEAAFETMIRLGSIPSHDPAILASEYQYGVFAMATEYNMLKFANQDTSQIEQRLSTHVAYFLQGLGA</sequence>
<protein>
    <submittedName>
        <fullName evidence="4">TetR/AcrR family transcriptional regulator</fullName>
    </submittedName>
</protein>
<reference evidence="4" key="1">
    <citation type="submission" date="2022-08" db="EMBL/GenBank/DDBJ databases">
        <title>Alicyclobacillus dauci DSM2870, complete genome.</title>
        <authorList>
            <person name="Wang Q."/>
            <person name="Cai R."/>
            <person name="Wang Z."/>
        </authorList>
    </citation>
    <scope>NUCLEOTIDE SEQUENCE</scope>
    <source>
        <strain evidence="4">DSM 28700</strain>
        <plasmid evidence="4">unnamed1</plasmid>
    </source>
</reference>
<dbReference type="PRINTS" id="PR00455">
    <property type="entry name" value="HTHTETR"/>
</dbReference>
<dbReference type="PANTHER" id="PTHR43479">
    <property type="entry name" value="ACREF/ENVCD OPERON REPRESSOR-RELATED"/>
    <property type="match status" value="1"/>
</dbReference>
<dbReference type="EMBL" id="CP104065">
    <property type="protein sequence ID" value="WAH39340.1"/>
    <property type="molecule type" value="Genomic_DNA"/>
</dbReference>
<dbReference type="Proteomes" id="UP001164803">
    <property type="component" value="Plasmid unnamed1"/>
</dbReference>
<evidence type="ECO:0000256" key="2">
    <source>
        <dbReference type="PROSITE-ProRule" id="PRU00335"/>
    </source>
</evidence>
<name>A0ABY6Z9F5_9BACL</name>
<gene>
    <name evidence="4" type="ORF">NZD86_23525</name>
</gene>
<evidence type="ECO:0000313" key="4">
    <source>
        <dbReference type="EMBL" id="WAH39340.1"/>
    </source>
</evidence>
<keyword evidence="1 2" id="KW-0238">DNA-binding</keyword>
<dbReference type="Pfam" id="PF00440">
    <property type="entry name" value="TetR_N"/>
    <property type="match status" value="1"/>
</dbReference>
<accession>A0ABY6Z9F5</accession>